<dbReference type="PANTHER" id="PTHR10063">
    <property type="entry name" value="TUBERIN"/>
    <property type="match status" value="1"/>
</dbReference>
<dbReference type="Pfam" id="PF02145">
    <property type="entry name" value="Rap_GAP"/>
    <property type="match status" value="1"/>
</dbReference>
<keyword evidence="1" id="KW-0343">GTPase activation</keyword>
<reference evidence="3" key="1">
    <citation type="submission" date="2021-06" db="EMBL/GenBank/DDBJ databases">
        <authorList>
            <person name="Kallberg Y."/>
            <person name="Tangrot J."/>
            <person name="Rosling A."/>
        </authorList>
    </citation>
    <scope>NUCLEOTIDE SEQUENCE</scope>
    <source>
        <strain evidence="3">MA453B</strain>
    </source>
</reference>
<evidence type="ECO:0000313" key="3">
    <source>
        <dbReference type="EMBL" id="CAG8828872.1"/>
    </source>
</evidence>
<dbReference type="Gene3D" id="3.40.50.11210">
    <property type="entry name" value="Rap/Ran-GAP"/>
    <property type="match status" value="1"/>
</dbReference>
<dbReference type="AlphaFoldDB" id="A0A9N9KGU9"/>
<proteinExistence type="predicted"/>
<evidence type="ECO:0000313" key="4">
    <source>
        <dbReference type="Proteomes" id="UP000789405"/>
    </source>
</evidence>
<evidence type="ECO:0000256" key="1">
    <source>
        <dbReference type="ARBA" id="ARBA00022468"/>
    </source>
</evidence>
<organism evidence="3 4">
    <name type="scientific">Dentiscutata erythropus</name>
    <dbReference type="NCBI Taxonomy" id="1348616"/>
    <lineage>
        <taxon>Eukaryota</taxon>
        <taxon>Fungi</taxon>
        <taxon>Fungi incertae sedis</taxon>
        <taxon>Mucoromycota</taxon>
        <taxon>Glomeromycotina</taxon>
        <taxon>Glomeromycetes</taxon>
        <taxon>Diversisporales</taxon>
        <taxon>Gigasporaceae</taxon>
        <taxon>Dentiscutata</taxon>
    </lineage>
</organism>
<keyword evidence="4" id="KW-1185">Reference proteome</keyword>
<dbReference type="InterPro" id="IPR000331">
    <property type="entry name" value="Rap/Ran_GAP_dom"/>
</dbReference>
<evidence type="ECO:0000259" key="2">
    <source>
        <dbReference type="PROSITE" id="PS50085"/>
    </source>
</evidence>
<dbReference type="GO" id="GO:0005096">
    <property type="term" value="F:GTPase activator activity"/>
    <property type="evidence" value="ECO:0007669"/>
    <property type="project" value="UniProtKB-KW"/>
</dbReference>
<dbReference type="SUPFAM" id="SSF111347">
    <property type="entry name" value="Rap/Ran-GAP"/>
    <property type="match status" value="1"/>
</dbReference>
<protein>
    <submittedName>
        <fullName evidence="3">24127_t:CDS:1</fullName>
    </submittedName>
</protein>
<sequence>NDFVTIVFNESGHNYKFDTIPSHFNYINIVISPHSQRHLSQPLNSPTNNTYTFYKVTMQRRTDMPEIGPITEFKMISASALSAFVLAIALHANIFSQVFLQSGGSKKVEYVTNWRDRLRQIKRLKERFKSTNNSNTNSGNV</sequence>
<dbReference type="OrthoDB" id="19311at2759"/>
<feature type="non-terminal residue" evidence="3">
    <location>
        <position position="141"/>
    </location>
</feature>
<dbReference type="Proteomes" id="UP000789405">
    <property type="component" value="Unassembled WGS sequence"/>
</dbReference>
<dbReference type="GO" id="GO:0005634">
    <property type="term" value="C:nucleus"/>
    <property type="evidence" value="ECO:0007669"/>
    <property type="project" value="InterPro"/>
</dbReference>
<dbReference type="GO" id="GO:0051056">
    <property type="term" value="P:regulation of small GTPase mediated signal transduction"/>
    <property type="evidence" value="ECO:0007669"/>
    <property type="project" value="InterPro"/>
</dbReference>
<accession>A0A9N9KGU9</accession>
<dbReference type="PROSITE" id="PS50085">
    <property type="entry name" value="RAPGAP"/>
    <property type="match status" value="1"/>
</dbReference>
<dbReference type="InterPro" id="IPR027107">
    <property type="entry name" value="Tuberin/Ral-act_asu"/>
</dbReference>
<feature type="non-terminal residue" evidence="3">
    <location>
        <position position="1"/>
    </location>
</feature>
<comment type="caution">
    <text evidence="3">The sequence shown here is derived from an EMBL/GenBank/DDBJ whole genome shotgun (WGS) entry which is preliminary data.</text>
</comment>
<name>A0A9N9KGU9_9GLOM</name>
<dbReference type="PANTHER" id="PTHR10063:SF0">
    <property type="entry name" value="TUBERIN"/>
    <property type="match status" value="1"/>
</dbReference>
<gene>
    <name evidence="3" type="ORF">DERYTH_LOCUS28570</name>
</gene>
<dbReference type="GO" id="GO:0032007">
    <property type="term" value="P:negative regulation of TOR signaling"/>
    <property type="evidence" value="ECO:0007669"/>
    <property type="project" value="TreeGrafter"/>
</dbReference>
<dbReference type="GO" id="GO:0033596">
    <property type="term" value="C:TSC1-TSC2 complex"/>
    <property type="evidence" value="ECO:0007669"/>
    <property type="project" value="TreeGrafter"/>
</dbReference>
<feature type="domain" description="Rap-GAP" evidence="2">
    <location>
        <begin position="1"/>
        <end position="132"/>
    </location>
</feature>
<dbReference type="InterPro" id="IPR035974">
    <property type="entry name" value="Rap/Ran-GAP_sf"/>
</dbReference>
<dbReference type="EMBL" id="CAJVPY010072174">
    <property type="protein sequence ID" value="CAG8828872.1"/>
    <property type="molecule type" value="Genomic_DNA"/>
</dbReference>